<reference evidence="13" key="1">
    <citation type="submission" date="2024-04" db="EMBL/GenBank/DDBJ databases">
        <title>Salinicola lusitanus LLJ914,a marine bacterium isolated from the Okinawa Trough.</title>
        <authorList>
            <person name="Li J."/>
        </authorList>
    </citation>
    <scope>NUCLEOTIDE SEQUENCE [LARGE SCALE GENOMIC DNA]</scope>
</reference>
<evidence type="ECO:0000313" key="12">
    <source>
        <dbReference type="EMBL" id="KAK7884507.1"/>
    </source>
</evidence>
<keyword evidence="5 11" id="KW-0735">Signal-anchor</keyword>
<gene>
    <name evidence="12" type="ORF">WMY93_027630</name>
</gene>
<evidence type="ECO:0000256" key="6">
    <source>
        <dbReference type="ARBA" id="ARBA00022989"/>
    </source>
</evidence>
<dbReference type="GO" id="GO:0016051">
    <property type="term" value="P:carbohydrate biosynthetic process"/>
    <property type="evidence" value="ECO:0007669"/>
    <property type="project" value="InterPro"/>
</dbReference>
<dbReference type="Pfam" id="PF03567">
    <property type="entry name" value="Sulfotransfer_2"/>
    <property type="match status" value="1"/>
</dbReference>
<dbReference type="PANTHER" id="PTHR12137:SF4">
    <property type="entry name" value="CARBOHYDRATE SULFOTRANSFERASE 12"/>
    <property type="match status" value="1"/>
</dbReference>
<proteinExistence type="inferred from homology"/>
<evidence type="ECO:0000256" key="4">
    <source>
        <dbReference type="ARBA" id="ARBA00022692"/>
    </source>
</evidence>
<name>A0AAW0MZA9_9GOBI</name>
<keyword evidence="9 11" id="KW-0325">Glycoprotein</keyword>
<organism evidence="12 13">
    <name type="scientific">Mugilogobius chulae</name>
    <name type="common">yellowstripe goby</name>
    <dbReference type="NCBI Taxonomy" id="88201"/>
    <lineage>
        <taxon>Eukaryota</taxon>
        <taxon>Metazoa</taxon>
        <taxon>Chordata</taxon>
        <taxon>Craniata</taxon>
        <taxon>Vertebrata</taxon>
        <taxon>Euteleostomi</taxon>
        <taxon>Actinopterygii</taxon>
        <taxon>Neopterygii</taxon>
        <taxon>Teleostei</taxon>
        <taxon>Neoteleostei</taxon>
        <taxon>Acanthomorphata</taxon>
        <taxon>Gobiaria</taxon>
        <taxon>Gobiiformes</taxon>
        <taxon>Gobioidei</taxon>
        <taxon>Gobiidae</taxon>
        <taxon>Gobionellinae</taxon>
        <taxon>Mugilogobius</taxon>
    </lineage>
</organism>
<dbReference type="AlphaFoldDB" id="A0AAW0MZA9"/>
<dbReference type="InterPro" id="IPR005331">
    <property type="entry name" value="Sulfotransferase"/>
</dbReference>
<evidence type="ECO:0000256" key="9">
    <source>
        <dbReference type="ARBA" id="ARBA00023180"/>
    </source>
</evidence>
<keyword evidence="6" id="KW-1133">Transmembrane helix</keyword>
<keyword evidence="8" id="KW-0472">Membrane</keyword>
<evidence type="ECO:0000313" key="13">
    <source>
        <dbReference type="Proteomes" id="UP001460270"/>
    </source>
</evidence>
<evidence type="ECO:0000256" key="5">
    <source>
        <dbReference type="ARBA" id="ARBA00022968"/>
    </source>
</evidence>
<dbReference type="GO" id="GO:0000139">
    <property type="term" value="C:Golgi membrane"/>
    <property type="evidence" value="ECO:0007669"/>
    <property type="project" value="UniProtKB-SubCell"/>
</dbReference>
<protein>
    <recommendedName>
        <fullName evidence="11">Carbohydrate sulfotransferase</fullName>
        <ecNumber evidence="11">2.8.2.-</ecNumber>
    </recommendedName>
</protein>
<sequence>MCANETQTSQEDVSLRNLIVNDEHGLIYCYVPKAACTNWKRVMYVLKQNRSGSYMDPFTISREITHSLQSLTYLQSLPKAEIEAKLKHYTKFLFVRDPFVRLISAYKDKFVGTNEVFYHNYGIGILQRYAHMPNPPYHVKDAFMLGIRPTFNHFIKYLLDPLTEKNYPYDEHWRQIHRLCHPCFIQYDFIGHIELCRMTLTFC</sequence>
<evidence type="ECO:0000256" key="11">
    <source>
        <dbReference type="RuleBase" id="RU364020"/>
    </source>
</evidence>
<keyword evidence="4" id="KW-0812">Transmembrane</keyword>
<evidence type="ECO:0000256" key="8">
    <source>
        <dbReference type="ARBA" id="ARBA00023136"/>
    </source>
</evidence>
<comment type="similarity">
    <text evidence="2 11">Belongs to the sulfotransferase 2 family.</text>
</comment>
<dbReference type="Proteomes" id="UP001460270">
    <property type="component" value="Unassembled WGS sequence"/>
</dbReference>
<dbReference type="GO" id="GO:0008146">
    <property type="term" value="F:sulfotransferase activity"/>
    <property type="evidence" value="ECO:0007669"/>
    <property type="project" value="InterPro"/>
</dbReference>
<dbReference type="InterPro" id="IPR018011">
    <property type="entry name" value="Carb_sulfotrans_8-10"/>
</dbReference>
<keyword evidence="13" id="KW-1185">Reference proteome</keyword>
<keyword evidence="10 11" id="KW-0119">Carbohydrate metabolism</keyword>
<dbReference type="GO" id="GO:0030166">
    <property type="term" value="P:proteoglycan biosynthetic process"/>
    <property type="evidence" value="ECO:0007669"/>
    <property type="project" value="TreeGrafter"/>
</dbReference>
<evidence type="ECO:0000256" key="10">
    <source>
        <dbReference type="ARBA" id="ARBA00023277"/>
    </source>
</evidence>
<keyword evidence="7 11" id="KW-0333">Golgi apparatus</keyword>
<evidence type="ECO:0000256" key="1">
    <source>
        <dbReference type="ARBA" id="ARBA00004323"/>
    </source>
</evidence>
<evidence type="ECO:0000256" key="3">
    <source>
        <dbReference type="ARBA" id="ARBA00022679"/>
    </source>
</evidence>
<comment type="caution">
    <text evidence="12">The sequence shown here is derived from an EMBL/GenBank/DDBJ whole genome shotgun (WGS) entry which is preliminary data.</text>
</comment>
<comment type="subcellular location">
    <subcellularLocation>
        <location evidence="1 11">Golgi apparatus membrane</location>
        <topology evidence="1 11">Single-pass type II membrane protein</topology>
    </subcellularLocation>
</comment>
<dbReference type="PANTHER" id="PTHR12137">
    <property type="entry name" value="CARBOHYDRATE SULFOTRANSFERASE"/>
    <property type="match status" value="1"/>
</dbReference>
<evidence type="ECO:0000256" key="2">
    <source>
        <dbReference type="ARBA" id="ARBA00006339"/>
    </source>
</evidence>
<keyword evidence="3 11" id="KW-0808">Transferase</keyword>
<evidence type="ECO:0000256" key="7">
    <source>
        <dbReference type="ARBA" id="ARBA00023034"/>
    </source>
</evidence>
<dbReference type="EC" id="2.8.2.-" evidence="11"/>
<accession>A0AAW0MZA9</accession>
<dbReference type="EMBL" id="JBBPFD010000020">
    <property type="protein sequence ID" value="KAK7884507.1"/>
    <property type="molecule type" value="Genomic_DNA"/>
</dbReference>